<dbReference type="Pfam" id="PF12051">
    <property type="entry name" value="DUF3533"/>
    <property type="match status" value="1"/>
</dbReference>
<dbReference type="AlphaFoldDB" id="A0A0D2BHJ2"/>
<dbReference type="EMBL" id="KN847499">
    <property type="protein sequence ID" value="KIW10834.1"/>
    <property type="molecule type" value="Genomic_DNA"/>
</dbReference>
<feature type="transmembrane region" description="Helical" evidence="2">
    <location>
        <begin position="308"/>
        <end position="328"/>
    </location>
</feature>
<evidence type="ECO:0000259" key="3">
    <source>
        <dbReference type="Pfam" id="PF12051"/>
    </source>
</evidence>
<name>A0A0D2BHJ2_9EURO</name>
<dbReference type="STRING" id="91928.A0A0D2BHJ2"/>
<gene>
    <name evidence="4" type="ORF">PV08_10133</name>
</gene>
<feature type="transmembrane region" description="Helical" evidence="2">
    <location>
        <begin position="100"/>
        <end position="121"/>
    </location>
</feature>
<dbReference type="HOGENOM" id="CLU_020178_1_0_1"/>
<evidence type="ECO:0000313" key="5">
    <source>
        <dbReference type="Proteomes" id="UP000053328"/>
    </source>
</evidence>
<dbReference type="OrthoDB" id="2140105at2759"/>
<dbReference type="PANTHER" id="PTHR34814:SF1">
    <property type="entry name" value="NITROSOGUANIDINE RESISTANCE PROTEIN SNG1"/>
    <property type="match status" value="1"/>
</dbReference>
<proteinExistence type="predicted"/>
<reference evidence="4 5" key="1">
    <citation type="submission" date="2015-01" db="EMBL/GenBank/DDBJ databases">
        <title>The Genome Sequence of Exophiala spinifera CBS89968.</title>
        <authorList>
            <consortium name="The Broad Institute Genomics Platform"/>
            <person name="Cuomo C."/>
            <person name="de Hoog S."/>
            <person name="Gorbushina A."/>
            <person name="Stielow B."/>
            <person name="Teixiera M."/>
            <person name="Abouelleil A."/>
            <person name="Chapman S.B."/>
            <person name="Priest M."/>
            <person name="Young S.K."/>
            <person name="Wortman J."/>
            <person name="Nusbaum C."/>
            <person name="Birren B."/>
        </authorList>
    </citation>
    <scope>NUCLEOTIDE SEQUENCE [LARGE SCALE GENOMIC DNA]</scope>
    <source>
        <strain evidence="4 5">CBS 89968</strain>
    </source>
</reference>
<feature type="transmembrane region" description="Helical" evidence="2">
    <location>
        <begin position="396"/>
        <end position="419"/>
    </location>
</feature>
<protein>
    <recommendedName>
        <fullName evidence="3">DUF3533 domain-containing protein</fullName>
    </recommendedName>
</protein>
<dbReference type="GO" id="GO:0016020">
    <property type="term" value="C:membrane"/>
    <property type="evidence" value="ECO:0007669"/>
    <property type="project" value="TreeGrafter"/>
</dbReference>
<organism evidence="4 5">
    <name type="scientific">Exophiala spinifera</name>
    <dbReference type="NCBI Taxonomy" id="91928"/>
    <lineage>
        <taxon>Eukaryota</taxon>
        <taxon>Fungi</taxon>
        <taxon>Dikarya</taxon>
        <taxon>Ascomycota</taxon>
        <taxon>Pezizomycotina</taxon>
        <taxon>Eurotiomycetes</taxon>
        <taxon>Chaetothyriomycetidae</taxon>
        <taxon>Chaetothyriales</taxon>
        <taxon>Herpotrichiellaceae</taxon>
        <taxon>Exophiala</taxon>
    </lineage>
</organism>
<keyword evidence="2" id="KW-0812">Transmembrane</keyword>
<sequence length="532" mass="60091">MAENKQRRGSDRTLLNSPVSGCILKQSLAHGENEAESVFERTESEADQESERPKEIQRRQSLDLRHPDDEEQNAPENPPTPVGLFHSSLRPVWRQVIKKWLVTVVIIMCFILCILSLYWSVIFHAERNLSAITVAVVDFDSNIAPYDSGVALVGPVVEQLAREHALKRGSLGYVVHPPSQYNDDPLAVRQAVYDEHIWAAVIVNAEATTLLQRAVATGNQTYDPLGAGHFIVNSARDQKAYTEYIMPLLSQFQTSAASIFAEQWIPSILSNSSLSSTTYSRSPQALNPAIGFSTVDLRPFEPYQVTPAVTIGLIYLIIMAFFSFSFFLPVYTEFLIPRGHPSVHFWQLVLIRLFATTCTYCLMSLSYSLVSLAFQIPFSSNSSPHSETGTVIRHGAFGKGTFVVYWMLNWVGMYALGLASENVSMIIGQPWTAFWLIFWVITNVSTSFYTISLAPKFFRFGYVWPLYHIVKATRILLFDLHSRIGLNFGVLFAWCAINTVLYPFCCVFMRWKSDKDCARRVPRKTIKYLVDG</sequence>
<dbReference type="InterPro" id="IPR022703">
    <property type="entry name" value="DUF3533"/>
</dbReference>
<feature type="transmembrane region" description="Helical" evidence="2">
    <location>
        <begin position="349"/>
        <end position="376"/>
    </location>
</feature>
<keyword evidence="5" id="KW-1185">Reference proteome</keyword>
<keyword evidence="2" id="KW-1133">Transmembrane helix</keyword>
<evidence type="ECO:0000256" key="1">
    <source>
        <dbReference type="SAM" id="MobiDB-lite"/>
    </source>
</evidence>
<feature type="transmembrane region" description="Helical" evidence="2">
    <location>
        <begin position="484"/>
        <end position="509"/>
    </location>
</feature>
<dbReference type="VEuPathDB" id="FungiDB:PV08_10133"/>
<feature type="region of interest" description="Disordered" evidence="1">
    <location>
        <begin position="28"/>
        <end position="82"/>
    </location>
</feature>
<feature type="domain" description="DUF3533" evidence="3">
    <location>
        <begin position="104"/>
        <end position="500"/>
    </location>
</feature>
<dbReference type="GeneID" id="27337216"/>
<feature type="compositionally biased region" description="Basic and acidic residues" evidence="1">
    <location>
        <begin position="38"/>
        <end position="68"/>
    </location>
</feature>
<keyword evidence="2" id="KW-0472">Membrane</keyword>
<dbReference type="InterPro" id="IPR053001">
    <property type="entry name" value="MNNG_permease-like"/>
</dbReference>
<dbReference type="Proteomes" id="UP000053328">
    <property type="component" value="Unassembled WGS sequence"/>
</dbReference>
<evidence type="ECO:0000313" key="4">
    <source>
        <dbReference type="EMBL" id="KIW10834.1"/>
    </source>
</evidence>
<dbReference type="PANTHER" id="PTHR34814">
    <property type="entry name" value="NITROSOGUANIDINE RESISTANCE PROTEIN SNG1"/>
    <property type="match status" value="1"/>
</dbReference>
<evidence type="ECO:0000256" key="2">
    <source>
        <dbReference type="SAM" id="Phobius"/>
    </source>
</evidence>
<dbReference type="RefSeq" id="XP_016231050.1">
    <property type="nucleotide sequence ID" value="XM_016384448.1"/>
</dbReference>
<feature type="transmembrane region" description="Helical" evidence="2">
    <location>
        <begin position="431"/>
        <end position="451"/>
    </location>
</feature>
<accession>A0A0D2BHJ2</accession>